<keyword evidence="3" id="KW-1185">Reference proteome</keyword>
<organism evidence="2 3">
    <name type="scientific">Uabimicrobium amorphum</name>
    <dbReference type="NCBI Taxonomy" id="2596890"/>
    <lineage>
        <taxon>Bacteria</taxon>
        <taxon>Pseudomonadati</taxon>
        <taxon>Planctomycetota</taxon>
        <taxon>Candidatus Uabimicrobiia</taxon>
        <taxon>Candidatus Uabimicrobiales</taxon>
        <taxon>Candidatus Uabimicrobiaceae</taxon>
        <taxon>Candidatus Uabimicrobium</taxon>
    </lineage>
</organism>
<keyword evidence="1" id="KW-1133">Transmembrane helix</keyword>
<name>A0A5S9IT51_UABAM</name>
<keyword evidence="1" id="KW-0812">Transmembrane</keyword>
<reference evidence="2 3" key="1">
    <citation type="submission" date="2019-08" db="EMBL/GenBank/DDBJ databases">
        <title>Complete genome sequence of Candidatus Uab amorphum.</title>
        <authorList>
            <person name="Shiratori T."/>
            <person name="Suzuki S."/>
            <person name="Kakizawa Y."/>
            <person name="Ishida K."/>
        </authorList>
    </citation>
    <scope>NUCLEOTIDE SEQUENCE [LARGE SCALE GENOMIC DNA]</scope>
    <source>
        <strain evidence="2 3">SRT547</strain>
    </source>
</reference>
<dbReference type="KEGG" id="uam:UABAM_05549"/>
<dbReference type="Proteomes" id="UP000326354">
    <property type="component" value="Chromosome"/>
</dbReference>
<proteinExistence type="predicted"/>
<evidence type="ECO:0000313" key="2">
    <source>
        <dbReference type="EMBL" id="BBM87146.1"/>
    </source>
</evidence>
<dbReference type="EMBL" id="AP019860">
    <property type="protein sequence ID" value="BBM87146.1"/>
    <property type="molecule type" value="Genomic_DNA"/>
</dbReference>
<dbReference type="AlphaFoldDB" id="A0A5S9IT51"/>
<sequence length="82" mass="8401">MGLYEAFGDNPYSYSDPQGKWFSAIAIAGTVVGAVQGAIHGGVSGALVGAAGGAIIGTTGNMIKAIEKRKNWFLLIAVDNDE</sequence>
<feature type="transmembrane region" description="Helical" evidence="1">
    <location>
        <begin position="45"/>
        <end position="63"/>
    </location>
</feature>
<gene>
    <name evidence="2" type="ORF">UABAM_05549</name>
</gene>
<evidence type="ECO:0008006" key="4">
    <source>
        <dbReference type="Google" id="ProtNLM"/>
    </source>
</evidence>
<protein>
    <recommendedName>
        <fullName evidence="4">Glycine zipper domain-containing protein</fullName>
    </recommendedName>
</protein>
<evidence type="ECO:0000313" key="3">
    <source>
        <dbReference type="Proteomes" id="UP000326354"/>
    </source>
</evidence>
<accession>A0A5S9IT51</accession>
<keyword evidence="1" id="KW-0472">Membrane</keyword>
<evidence type="ECO:0000256" key="1">
    <source>
        <dbReference type="SAM" id="Phobius"/>
    </source>
</evidence>